<dbReference type="PANTHER" id="PTHR23335">
    <property type="entry name" value="CALMODULIN-BINDING TRANSCRIPTION ACTIVATOR CAMTA"/>
    <property type="match status" value="1"/>
</dbReference>
<dbReference type="Pfam" id="PF03859">
    <property type="entry name" value="CG-1"/>
    <property type="match status" value="1"/>
</dbReference>
<feature type="region of interest" description="Disordered" evidence="15">
    <location>
        <begin position="305"/>
        <end position="326"/>
    </location>
</feature>
<evidence type="ECO:0000256" key="13">
    <source>
        <dbReference type="ARBA" id="ARBA00023242"/>
    </source>
</evidence>
<evidence type="ECO:0000256" key="8">
    <source>
        <dbReference type="ARBA" id="ARBA00023043"/>
    </source>
</evidence>
<keyword evidence="4" id="KW-0677">Repeat</keyword>
<dbReference type="PANTHER" id="PTHR23335:SF29">
    <property type="entry name" value="CALMODULIN-BINDING TRANSCRIPTION ACTIVATOR 1"/>
    <property type="match status" value="1"/>
</dbReference>
<evidence type="ECO:0000256" key="4">
    <source>
        <dbReference type="ARBA" id="ARBA00022737"/>
    </source>
</evidence>
<evidence type="ECO:0000313" key="17">
    <source>
        <dbReference type="EMBL" id="KAK1278328.1"/>
    </source>
</evidence>
<evidence type="ECO:0000259" key="16">
    <source>
        <dbReference type="PROSITE" id="PS51437"/>
    </source>
</evidence>
<feature type="domain" description="CG-1" evidence="16">
    <location>
        <begin position="15"/>
        <end position="141"/>
    </location>
</feature>
<feature type="compositionally biased region" description="Polar residues" evidence="15">
    <location>
        <begin position="177"/>
        <end position="188"/>
    </location>
</feature>
<name>A0AAV9BPH4_ACOGR</name>
<feature type="region of interest" description="Disordered" evidence="15">
    <location>
        <begin position="177"/>
        <end position="198"/>
    </location>
</feature>
<evidence type="ECO:0000256" key="7">
    <source>
        <dbReference type="ARBA" id="ARBA00023015"/>
    </source>
</evidence>
<dbReference type="GO" id="GO:0009409">
    <property type="term" value="P:response to cold"/>
    <property type="evidence" value="ECO:0007669"/>
    <property type="project" value="UniProtKB-ARBA"/>
</dbReference>
<dbReference type="CDD" id="cd23767">
    <property type="entry name" value="IQCD"/>
    <property type="match status" value="1"/>
</dbReference>
<dbReference type="PROSITE" id="PS51437">
    <property type="entry name" value="CG_1"/>
    <property type="match status" value="1"/>
</dbReference>
<dbReference type="GO" id="GO:0003690">
    <property type="term" value="F:double-stranded DNA binding"/>
    <property type="evidence" value="ECO:0007669"/>
    <property type="project" value="TreeGrafter"/>
</dbReference>
<dbReference type="PROSITE" id="PS50088">
    <property type="entry name" value="ANK_REPEAT"/>
    <property type="match status" value="1"/>
</dbReference>
<dbReference type="Gene3D" id="1.20.5.190">
    <property type="match status" value="1"/>
</dbReference>
<dbReference type="EMBL" id="JAUJYN010000002">
    <property type="protein sequence ID" value="KAK1278328.1"/>
    <property type="molecule type" value="Genomic_DNA"/>
</dbReference>
<dbReference type="PROSITE" id="PS50096">
    <property type="entry name" value="IQ"/>
    <property type="match status" value="2"/>
</dbReference>
<keyword evidence="12" id="KW-0804">Transcription</keyword>
<keyword evidence="18" id="KW-1185">Reference proteome</keyword>
<dbReference type="FunFam" id="2.60.40.10:FF:000314">
    <property type="entry name" value="Calmodulin-binding transcription activator 2"/>
    <property type="match status" value="1"/>
</dbReference>
<comment type="subcellular location">
    <subcellularLocation>
        <location evidence="1">Nucleus</location>
    </subcellularLocation>
</comment>
<dbReference type="Gene3D" id="1.25.40.20">
    <property type="entry name" value="Ankyrin repeat-containing domain"/>
    <property type="match status" value="1"/>
</dbReference>
<dbReference type="Pfam" id="PF12796">
    <property type="entry name" value="Ank_2"/>
    <property type="match status" value="1"/>
</dbReference>
<evidence type="ECO:0000256" key="9">
    <source>
        <dbReference type="ARBA" id="ARBA00023054"/>
    </source>
</evidence>
<evidence type="ECO:0000256" key="3">
    <source>
        <dbReference type="ARBA" id="ARBA00022553"/>
    </source>
</evidence>
<keyword evidence="9" id="KW-0175">Coiled coil</keyword>
<evidence type="ECO:0000313" key="18">
    <source>
        <dbReference type="Proteomes" id="UP001179952"/>
    </source>
</evidence>
<dbReference type="SUPFAM" id="SSF48403">
    <property type="entry name" value="Ankyrin repeat"/>
    <property type="match status" value="1"/>
</dbReference>
<dbReference type="InterPro" id="IPR002110">
    <property type="entry name" value="Ankyrin_rpt"/>
</dbReference>
<evidence type="ECO:0000256" key="5">
    <source>
        <dbReference type="ARBA" id="ARBA00022837"/>
    </source>
</evidence>
<reference evidence="17" key="2">
    <citation type="submission" date="2023-06" db="EMBL/GenBank/DDBJ databases">
        <authorList>
            <person name="Ma L."/>
            <person name="Liu K.-W."/>
            <person name="Li Z."/>
            <person name="Hsiao Y.-Y."/>
            <person name="Qi Y."/>
            <person name="Fu T."/>
            <person name="Tang G."/>
            <person name="Zhang D."/>
            <person name="Sun W.-H."/>
            <person name="Liu D.-K."/>
            <person name="Li Y."/>
            <person name="Chen G.-Z."/>
            <person name="Liu X.-D."/>
            <person name="Liao X.-Y."/>
            <person name="Jiang Y.-T."/>
            <person name="Yu X."/>
            <person name="Hao Y."/>
            <person name="Huang J."/>
            <person name="Zhao X.-W."/>
            <person name="Ke S."/>
            <person name="Chen Y.-Y."/>
            <person name="Wu W.-L."/>
            <person name="Hsu J.-L."/>
            <person name="Lin Y.-F."/>
            <person name="Huang M.-D."/>
            <person name="Li C.-Y."/>
            <person name="Huang L."/>
            <person name="Wang Z.-W."/>
            <person name="Zhao X."/>
            <person name="Zhong W.-Y."/>
            <person name="Peng D.-H."/>
            <person name="Ahmad S."/>
            <person name="Lan S."/>
            <person name="Zhang J.-S."/>
            <person name="Tsai W.-C."/>
            <person name="Van De Peer Y."/>
            <person name="Liu Z.-J."/>
        </authorList>
    </citation>
    <scope>NUCLEOTIDE SEQUENCE</scope>
    <source>
        <strain evidence="17">SCP</strain>
        <tissue evidence="17">Leaves</tissue>
    </source>
</reference>
<evidence type="ECO:0000256" key="6">
    <source>
        <dbReference type="ARBA" id="ARBA00022860"/>
    </source>
</evidence>
<keyword evidence="5" id="KW-0106">Calcium</keyword>
<dbReference type="InterPro" id="IPR013783">
    <property type="entry name" value="Ig-like_fold"/>
</dbReference>
<accession>A0AAV9BPH4</accession>
<dbReference type="FunFam" id="1.20.5.190:FF:000003">
    <property type="entry name" value="Calmodulin-binding transcription activator 2"/>
    <property type="match status" value="1"/>
</dbReference>
<dbReference type="InterPro" id="IPR036770">
    <property type="entry name" value="Ankyrin_rpt-contain_sf"/>
</dbReference>
<keyword evidence="11" id="KW-0010">Activator</keyword>
<keyword evidence="13" id="KW-0539">Nucleus</keyword>
<dbReference type="GO" id="GO:0005516">
    <property type="term" value="F:calmodulin binding"/>
    <property type="evidence" value="ECO:0007669"/>
    <property type="project" value="UniProtKB-KW"/>
</dbReference>
<dbReference type="Proteomes" id="UP001179952">
    <property type="component" value="Unassembled WGS sequence"/>
</dbReference>
<dbReference type="InterPro" id="IPR005559">
    <property type="entry name" value="CG-1_dom"/>
</dbReference>
<comment type="caution">
    <text evidence="17">The sequence shown here is derived from an EMBL/GenBank/DDBJ whole genome shotgun (WGS) entry which is preliminary data.</text>
</comment>
<feature type="repeat" description="ANK" evidence="14">
    <location>
        <begin position="627"/>
        <end position="659"/>
    </location>
</feature>
<dbReference type="Gene3D" id="2.60.40.10">
    <property type="entry name" value="Immunoglobulins"/>
    <property type="match status" value="1"/>
</dbReference>
<dbReference type="GO" id="GO:0003712">
    <property type="term" value="F:transcription coregulator activity"/>
    <property type="evidence" value="ECO:0007669"/>
    <property type="project" value="TreeGrafter"/>
</dbReference>
<evidence type="ECO:0000256" key="12">
    <source>
        <dbReference type="ARBA" id="ARBA00023163"/>
    </source>
</evidence>
<evidence type="ECO:0000256" key="1">
    <source>
        <dbReference type="ARBA" id="ARBA00004123"/>
    </source>
</evidence>
<sequence>MAEIRRYGLTPQLDIEQILVEAQTRWLRPAEICEILRNYRKFQIAPEPPYRPSSGSLFLFDRKVLRYFRKDGHNWRKKKDGKTVKEAHERLKAGSVDVLHCYYAHGEENENFQRRSYWMLEEELMHIVLVHYREVKGNKASSGRARDIEEISSDASMNNPVGFNFLTNNSSVASQTMDTASLSSAQTSEYEDAESADNYQASSRYHSLPELQQFEDRSLINAGLQNSYFPVSSSNNPCNYEGMETISPGLDFVSVQENVSIGINDRSFELSFQDPGNEINGVSWEEEVLKTIGFQASYELSDSVAQPSNSEDITTSEGVTPGESFTDDLVSGTDFDAYPEGRAKWQLLTDSSSKAQEEGLKKFDSFSRWMSKELGEVDDTHIRSTSEVYWDIVESESQNVIDNPSLSHEGQFDSYLLSPSLSQDQLFSIIDFSPNWACTSSETKVLITGTFLTNKVDAEKIRWSCMFGELEVPAEVLGDGILLCHAPLHRAGRVPFYVTCSNRLACSEVREFEYRVSHAQYINPPDSCDMSTDEMRLHIQLDMLLSLGSADDLKPCTSLVGEKRHIGAKISSLLKETNDEWYPTSVEFSPSKTKDHLLQKILKMKLHNWLLLKIAEDGKGPNVLDEEGQGALHLAAALGYDWAIAPIVAAGVNINFRDVHGWTALHWAAFCGRERTVVALVSLGGAAGSLTDPTPTHPSGRTPADLASGNGHKGIAGYLAETSLTSHLSTLTLKESTKDHGVAKLAGVKAFEDISDQSALQLTGTAVQGGVKDSLSAVRIATQAAARIHEVYRVHSFHRKQLIEYGNDKLGMSDERALSLIAVKSQRGQHGEPVHAAAIRIQNKFRGWKGRKEFLIIRQKIVKIQALVRGHQVRKQYKKVVWSVGIVEKAILRWRRKGCGLRGFRSEGLIEGPSMQNKKDDEYDFLKAGRKQAEERFQKALARVKSMVQYPEARDQYQRMLIAGTEFELTSKTIYENFLRGPDGAGEDDDLIDFQELLGEEDDTYMPTA</sequence>
<reference evidence="17" key="1">
    <citation type="journal article" date="2023" name="Nat. Commun.">
        <title>Diploid and tetraploid genomes of Acorus and the evolution of monocots.</title>
        <authorList>
            <person name="Ma L."/>
            <person name="Liu K.W."/>
            <person name="Li Z."/>
            <person name="Hsiao Y.Y."/>
            <person name="Qi Y."/>
            <person name="Fu T."/>
            <person name="Tang G.D."/>
            <person name="Zhang D."/>
            <person name="Sun W.H."/>
            <person name="Liu D.K."/>
            <person name="Li Y."/>
            <person name="Chen G.Z."/>
            <person name="Liu X.D."/>
            <person name="Liao X.Y."/>
            <person name="Jiang Y.T."/>
            <person name="Yu X."/>
            <person name="Hao Y."/>
            <person name="Huang J."/>
            <person name="Zhao X.W."/>
            <person name="Ke S."/>
            <person name="Chen Y.Y."/>
            <person name="Wu W.L."/>
            <person name="Hsu J.L."/>
            <person name="Lin Y.F."/>
            <person name="Huang M.D."/>
            <person name="Li C.Y."/>
            <person name="Huang L."/>
            <person name="Wang Z.W."/>
            <person name="Zhao X."/>
            <person name="Zhong W.Y."/>
            <person name="Peng D.H."/>
            <person name="Ahmad S."/>
            <person name="Lan S."/>
            <person name="Zhang J.S."/>
            <person name="Tsai W.C."/>
            <person name="Van de Peer Y."/>
            <person name="Liu Z.J."/>
        </authorList>
    </citation>
    <scope>NUCLEOTIDE SEQUENCE</scope>
    <source>
        <strain evidence="17">SCP</strain>
    </source>
</reference>
<dbReference type="GO" id="GO:0005634">
    <property type="term" value="C:nucleus"/>
    <property type="evidence" value="ECO:0007669"/>
    <property type="project" value="UniProtKB-SubCell"/>
</dbReference>
<dbReference type="Pfam" id="PF00612">
    <property type="entry name" value="IQ"/>
    <property type="match status" value="2"/>
</dbReference>
<dbReference type="SUPFAM" id="SSF81296">
    <property type="entry name" value="E set domains"/>
    <property type="match status" value="1"/>
</dbReference>
<dbReference type="InterPro" id="IPR027417">
    <property type="entry name" value="P-loop_NTPase"/>
</dbReference>
<dbReference type="SMART" id="SM01076">
    <property type="entry name" value="CG-1"/>
    <property type="match status" value="1"/>
</dbReference>
<evidence type="ECO:0000256" key="2">
    <source>
        <dbReference type="ARBA" id="ARBA00008267"/>
    </source>
</evidence>
<evidence type="ECO:0000256" key="15">
    <source>
        <dbReference type="SAM" id="MobiDB-lite"/>
    </source>
</evidence>
<proteinExistence type="inferred from homology"/>
<keyword evidence="3" id="KW-0597">Phosphoprotein</keyword>
<dbReference type="SMART" id="SM00248">
    <property type="entry name" value="ANK"/>
    <property type="match status" value="3"/>
</dbReference>
<evidence type="ECO:0000256" key="11">
    <source>
        <dbReference type="ARBA" id="ARBA00023159"/>
    </source>
</evidence>
<dbReference type="SMART" id="SM00015">
    <property type="entry name" value="IQ"/>
    <property type="match status" value="2"/>
</dbReference>
<organism evidence="17 18">
    <name type="scientific">Acorus gramineus</name>
    <name type="common">Dwarf sweet flag</name>
    <dbReference type="NCBI Taxonomy" id="55184"/>
    <lineage>
        <taxon>Eukaryota</taxon>
        <taxon>Viridiplantae</taxon>
        <taxon>Streptophyta</taxon>
        <taxon>Embryophyta</taxon>
        <taxon>Tracheophyta</taxon>
        <taxon>Spermatophyta</taxon>
        <taxon>Magnoliopsida</taxon>
        <taxon>Liliopsida</taxon>
        <taxon>Acoraceae</taxon>
        <taxon>Acorus</taxon>
    </lineage>
</organism>
<dbReference type="AlphaFoldDB" id="A0AAV9BPH4"/>
<dbReference type="InterPro" id="IPR014756">
    <property type="entry name" value="Ig_E-set"/>
</dbReference>
<evidence type="ECO:0000256" key="14">
    <source>
        <dbReference type="PROSITE-ProRule" id="PRU00023"/>
    </source>
</evidence>
<keyword evidence="7" id="KW-0805">Transcription regulation</keyword>
<dbReference type="SUPFAM" id="SSF52540">
    <property type="entry name" value="P-loop containing nucleoside triphosphate hydrolases"/>
    <property type="match status" value="1"/>
</dbReference>
<keyword evidence="10" id="KW-0238">DNA-binding</keyword>
<keyword evidence="8 14" id="KW-0040">ANK repeat</keyword>
<feature type="compositionally biased region" description="Polar residues" evidence="15">
    <location>
        <begin position="305"/>
        <end position="318"/>
    </location>
</feature>
<comment type="similarity">
    <text evidence="2">Belongs to the CAMTA family.</text>
</comment>
<gene>
    <name evidence="17" type="ORF">QJS04_geneDACA019666</name>
</gene>
<dbReference type="InterPro" id="IPR000048">
    <property type="entry name" value="IQ_motif_EF-hand-BS"/>
</dbReference>
<evidence type="ECO:0000256" key="10">
    <source>
        <dbReference type="ARBA" id="ARBA00023125"/>
    </source>
</evidence>
<keyword evidence="6" id="KW-0112">Calmodulin-binding</keyword>
<dbReference type="GO" id="GO:0006357">
    <property type="term" value="P:regulation of transcription by RNA polymerase II"/>
    <property type="evidence" value="ECO:0007669"/>
    <property type="project" value="TreeGrafter"/>
</dbReference>
<protein>
    <submittedName>
        <fullName evidence="17">Calmodulin-binding transcription activator 3</fullName>
    </submittedName>
</protein>